<dbReference type="SMART" id="SM01197">
    <property type="entry name" value="FANCL_C"/>
    <property type="match status" value="1"/>
</dbReference>
<dbReference type="RefSeq" id="XP_023936697.1">
    <property type="nucleotide sequence ID" value="XM_024080929.2"/>
</dbReference>
<dbReference type="GO" id="GO:0006513">
    <property type="term" value="P:protein monoubiquitination"/>
    <property type="evidence" value="ECO:0007669"/>
    <property type="project" value="TreeGrafter"/>
</dbReference>
<evidence type="ECO:0000313" key="2">
    <source>
        <dbReference type="Proteomes" id="UP001652582"/>
    </source>
</evidence>
<dbReference type="Gene3D" id="3.30.40.10">
    <property type="entry name" value="Zinc/RING finger domain, C3HC4 (zinc finger)"/>
    <property type="match status" value="1"/>
</dbReference>
<proteinExistence type="predicted"/>
<dbReference type="GeneID" id="112044920"/>
<keyword evidence="2" id="KW-1185">Reference proteome</keyword>
<name>A0A6J1MUR4_BICAN</name>
<reference evidence="3" key="1">
    <citation type="submission" date="2025-08" db="UniProtKB">
        <authorList>
            <consortium name="RefSeq"/>
        </authorList>
    </citation>
    <scope>IDENTIFICATION</scope>
</reference>
<dbReference type="GO" id="GO:0061630">
    <property type="term" value="F:ubiquitin protein ligase activity"/>
    <property type="evidence" value="ECO:0007669"/>
    <property type="project" value="TreeGrafter"/>
</dbReference>
<dbReference type="CTD" id="55120"/>
<evidence type="ECO:0000259" key="1">
    <source>
        <dbReference type="Pfam" id="PF11793"/>
    </source>
</evidence>
<dbReference type="Proteomes" id="UP001652582">
    <property type="component" value="Chromosome 15"/>
</dbReference>
<dbReference type="GO" id="GO:0043240">
    <property type="term" value="C:Fanconi anaemia nuclear complex"/>
    <property type="evidence" value="ECO:0007669"/>
    <property type="project" value="InterPro"/>
</dbReference>
<dbReference type="GO" id="GO:0036297">
    <property type="term" value="P:interstrand cross-link repair"/>
    <property type="evidence" value="ECO:0007669"/>
    <property type="project" value="InterPro"/>
</dbReference>
<feature type="domain" description="FANCL C-terminal" evidence="1">
    <location>
        <begin position="166"/>
        <end position="231"/>
    </location>
</feature>
<protein>
    <submittedName>
        <fullName evidence="3">Uncharacterized protein LOC112044920 isoform X2</fullName>
    </submittedName>
</protein>
<dbReference type="AlphaFoldDB" id="A0A6J1MUR4"/>
<dbReference type="PANTHER" id="PTHR13206">
    <property type="entry name" value="UBIQUITIN LIGASE PROTEIN PHF9 FANCONI ANEMIA GROUP L PROTEIN"/>
    <property type="match status" value="1"/>
</dbReference>
<evidence type="ECO:0000313" key="3">
    <source>
        <dbReference type="RefSeq" id="XP_023936697.1"/>
    </source>
</evidence>
<sequence length="234" mass="26969">MEIINELVDEGRCKSTSSFVNRLHEYYTDNTIIPSQVLTNQLINRELIEEIRNIPEDVSVSFGKCLRDIKCSIKDEGGIREHEIYLRYKDSRIWLHIEVTPEGLARNIHLNRQSEQFYDKLHVGLLSWDHDKNIVENINRIFDLANISVNQETDVELVKEQIEVPSCSICFCVNLPESNGLPQPLCQNPKCEVYYHKYCLYQWLVACEGGRPPAFGVAYGSCPTCLQLITCSEQ</sequence>
<dbReference type="InterPro" id="IPR026848">
    <property type="entry name" value="Fancl"/>
</dbReference>
<dbReference type="Pfam" id="PF11793">
    <property type="entry name" value="FANCL_C"/>
    <property type="match status" value="1"/>
</dbReference>
<dbReference type="PANTHER" id="PTHR13206:SF0">
    <property type="entry name" value="E3 UBIQUITIN-PROTEIN LIGASE FANCL"/>
    <property type="match status" value="1"/>
</dbReference>
<gene>
    <name evidence="3" type="primary">LOC112044920</name>
</gene>
<organism evidence="2 3">
    <name type="scientific">Bicyclus anynana</name>
    <name type="common">Squinting bush brown butterfly</name>
    <dbReference type="NCBI Taxonomy" id="110368"/>
    <lineage>
        <taxon>Eukaryota</taxon>
        <taxon>Metazoa</taxon>
        <taxon>Ecdysozoa</taxon>
        <taxon>Arthropoda</taxon>
        <taxon>Hexapoda</taxon>
        <taxon>Insecta</taxon>
        <taxon>Pterygota</taxon>
        <taxon>Neoptera</taxon>
        <taxon>Endopterygota</taxon>
        <taxon>Lepidoptera</taxon>
        <taxon>Glossata</taxon>
        <taxon>Ditrysia</taxon>
        <taxon>Papilionoidea</taxon>
        <taxon>Nymphalidae</taxon>
        <taxon>Satyrinae</taxon>
        <taxon>Satyrini</taxon>
        <taxon>Mycalesina</taxon>
        <taxon>Bicyclus</taxon>
    </lineage>
</organism>
<accession>A0A6J1MUR4</accession>
<dbReference type="OrthoDB" id="10263265at2759"/>
<dbReference type="InterPro" id="IPR026850">
    <property type="entry name" value="FANCL_C"/>
</dbReference>
<dbReference type="InterPro" id="IPR013083">
    <property type="entry name" value="Znf_RING/FYVE/PHD"/>
</dbReference>